<evidence type="ECO:0000313" key="2">
    <source>
        <dbReference type="Proteomes" id="UP000605361"/>
    </source>
</evidence>
<dbReference type="EMBL" id="JADOGI010000011">
    <property type="protein sequence ID" value="MBF8185282.1"/>
    <property type="molecule type" value="Genomic_DNA"/>
</dbReference>
<comment type="caution">
    <text evidence="1">The sequence shown here is derived from an EMBL/GenBank/DDBJ whole genome shotgun (WGS) entry which is preliminary data.</text>
</comment>
<accession>A0A931A9I1</accession>
<organism evidence="1 2">
    <name type="scientific">Nonomuraea cypriaca</name>
    <dbReference type="NCBI Taxonomy" id="1187855"/>
    <lineage>
        <taxon>Bacteria</taxon>
        <taxon>Bacillati</taxon>
        <taxon>Actinomycetota</taxon>
        <taxon>Actinomycetes</taxon>
        <taxon>Streptosporangiales</taxon>
        <taxon>Streptosporangiaceae</taxon>
        <taxon>Nonomuraea</taxon>
    </lineage>
</organism>
<name>A0A931A9I1_9ACTN</name>
<sequence length="164" mass="18234">MNEATARLLFDVVERLEESIVAREFPAVVAMEGTSRLVLSDPGYLRDPVAAAAFEIGAAEKAQEIGVVRWVLAVPQVWLFKPPSTIAVRPVSDDPLREGEQEAITWMSFDREDGVDYGRVAYVRRPNGEPVFEDPQIFDVGVQPAETMPGFVLLRECLAEDPPY</sequence>
<dbReference type="RefSeq" id="WP_195894263.1">
    <property type="nucleotide sequence ID" value="NZ_JADOGI010000011.1"/>
</dbReference>
<gene>
    <name evidence="1" type="ORF">ITP53_05935</name>
</gene>
<dbReference type="Proteomes" id="UP000605361">
    <property type="component" value="Unassembled WGS sequence"/>
</dbReference>
<protein>
    <submittedName>
        <fullName evidence="1">Uncharacterized protein</fullName>
    </submittedName>
</protein>
<proteinExistence type="predicted"/>
<reference evidence="1" key="1">
    <citation type="submission" date="2020-11" db="EMBL/GenBank/DDBJ databases">
        <title>Whole-genome analyses of Nonomuraea sp. K274.</title>
        <authorList>
            <person name="Veyisoglu A."/>
        </authorList>
    </citation>
    <scope>NUCLEOTIDE SEQUENCE</scope>
    <source>
        <strain evidence="1">K274</strain>
    </source>
</reference>
<evidence type="ECO:0000313" key="1">
    <source>
        <dbReference type="EMBL" id="MBF8185282.1"/>
    </source>
</evidence>
<keyword evidence="2" id="KW-1185">Reference proteome</keyword>
<dbReference type="AlphaFoldDB" id="A0A931A9I1"/>